<dbReference type="RefSeq" id="WP_058480751.1">
    <property type="nucleotide sequence ID" value="NZ_CAAAIQ010000001.1"/>
</dbReference>
<keyword evidence="2" id="KW-0472">Membrane</keyword>
<sequence>MTFKEIMKKVFSAPADAFEFINRALFGYSQTGINKVSGNKETVNKPGLITLILGLTNWLLTGISNFVSNHKQAIATAFWASLAVAGAAALTVALWPAALAAVTGFTVFGVSIAAVVGTGFVAQVAATAGVAAALTSAAVYVGDAIVTGVKAIIGCFCKPKESKGGKGKDTRVEQQDDEYETNERSTNTGSPRKLSALGSQSELDTRYSKPFSYTPPTQTAPLFQQAQPKTGSKQPVVTEEQIHSLTSSN</sequence>
<dbReference type="AlphaFoldDB" id="A0A0W1A4X4"/>
<name>A0A0W1A4X4_9GAMM</name>
<evidence type="ECO:0000313" key="3">
    <source>
        <dbReference type="EMBL" id="KTD76389.1"/>
    </source>
</evidence>
<evidence type="ECO:0000256" key="1">
    <source>
        <dbReference type="SAM" id="MobiDB-lite"/>
    </source>
</evidence>
<dbReference type="EMBL" id="LNZB01000051">
    <property type="protein sequence ID" value="KTD76389.1"/>
    <property type="molecule type" value="Genomic_DNA"/>
</dbReference>
<comment type="caution">
    <text evidence="3">The sequence shown here is derived from an EMBL/GenBank/DDBJ whole genome shotgun (WGS) entry which is preliminary data.</text>
</comment>
<feature type="compositionally biased region" description="Polar residues" evidence="1">
    <location>
        <begin position="214"/>
        <end position="235"/>
    </location>
</feature>
<feature type="transmembrane region" description="Helical" evidence="2">
    <location>
        <begin position="107"/>
        <end position="131"/>
    </location>
</feature>
<keyword evidence="2" id="KW-1133">Transmembrane helix</keyword>
<organism evidence="3 4">
    <name type="scientific">Legionella waltersii</name>
    <dbReference type="NCBI Taxonomy" id="66969"/>
    <lineage>
        <taxon>Bacteria</taxon>
        <taxon>Pseudomonadati</taxon>
        <taxon>Pseudomonadota</taxon>
        <taxon>Gammaproteobacteria</taxon>
        <taxon>Legionellales</taxon>
        <taxon>Legionellaceae</taxon>
        <taxon>Legionella</taxon>
    </lineage>
</organism>
<evidence type="ECO:0000256" key="2">
    <source>
        <dbReference type="SAM" id="Phobius"/>
    </source>
</evidence>
<reference evidence="3 4" key="1">
    <citation type="submission" date="2015-11" db="EMBL/GenBank/DDBJ databases">
        <title>Genomic analysis of 38 Legionella species identifies large and diverse effector repertoires.</title>
        <authorList>
            <person name="Burstein D."/>
            <person name="Amaro F."/>
            <person name="Zusman T."/>
            <person name="Lifshitz Z."/>
            <person name="Cohen O."/>
            <person name="Gilbert J.A."/>
            <person name="Pupko T."/>
            <person name="Shuman H.A."/>
            <person name="Segal G."/>
        </authorList>
    </citation>
    <scope>NUCLEOTIDE SEQUENCE [LARGE SCALE GENOMIC DNA]</scope>
    <source>
        <strain evidence="3 4">ATCC 51914</strain>
    </source>
</reference>
<feature type="transmembrane region" description="Helical" evidence="2">
    <location>
        <begin position="73"/>
        <end position="95"/>
    </location>
</feature>
<dbReference type="PATRIC" id="fig|66969.6.peg.2300"/>
<dbReference type="STRING" id="66969.Lwal_2111"/>
<keyword evidence="2" id="KW-0812">Transmembrane</keyword>
<dbReference type="Proteomes" id="UP000054729">
    <property type="component" value="Unassembled WGS sequence"/>
</dbReference>
<feature type="transmembrane region" description="Helical" evidence="2">
    <location>
        <begin position="48"/>
        <end position="67"/>
    </location>
</feature>
<protein>
    <recommendedName>
        <fullName evidence="5">Transmembrane protein</fullName>
    </recommendedName>
</protein>
<feature type="transmembrane region" description="Helical" evidence="2">
    <location>
        <begin position="137"/>
        <end position="157"/>
    </location>
</feature>
<keyword evidence="4" id="KW-1185">Reference proteome</keyword>
<gene>
    <name evidence="3" type="ORF">Lwal_2111</name>
</gene>
<evidence type="ECO:0008006" key="5">
    <source>
        <dbReference type="Google" id="ProtNLM"/>
    </source>
</evidence>
<accession>A0A0W1A4X4</accession>
<proteinExistence type="predicted"/>
<feature type="region of interest" description="Disordered" evidence="1">
    <location>
        <begin position="161"/>
        <end position="249"/>
    </location>
</feature>
<feature type="compositionally biased region" description="Basic and acidic residues" evidence="1">
    <location>
        <begin position="161"/>
        <end position="174"/>
    </location>
</feature>
<evidence type="ECO:0000313" key="4">
    <source>
        <dbReference type="Proteomes" id="UP000054729"/>
    </source>
</evidence>